<keyword evidence="2" id="KW-0812">Transmembrane</keyword>
<gene>
    <name evidence="4" type="ORF">C176_01840</name>
</gene>
<dbReference type="RefSeq" id="WP_051448547.1">
    <property type="nucleotide sequence ID" value="NZ_ASQA01000004.1"/>
</dbReference>
<dbReference type="PATRIC" id="fig|1227360.4.peg.366"/>
<keyword evidence="2" id="KW-1133">Transmembrane helix</keyword>
<feature type="transmembrane region" description="Helical" evidence="2">
    <location>
        <begin position="208"/>
        <end position="232"/>
    </location>
</feature>
<proteinExistence type="predicted"/>
<feature type="transmembrane region" description="Helical" evidence="2">
    <location>
        <begin position="285"/>
        <end position="303"/>
    </location>
</feature>
<accession>W4F893</accession>
<dbReference type="eggNOG" id="COG2208">
    <property type="taxonomic scope" value="Bacteria"/>
</dbReference>
<feature type="transmembrane region" description="Helical" evidence="2">
    <location>
        <begin position="263"/>
        <end position="279"/>
    </location>
</feature>
<feature type="domain" description="PPM-type phosphatase" evidence="3">
    <location>
        <begin position="570"/>
        <end position="780"/>
    </location>
</feature>
<comment type="caution">
    <text evidence="4">The sequence shown here is derived from an EMBL/GenBank/DDBJ whole genome shotgun (WGS) entry which is preliminary data.</text>
</comment>
<dbReference type="EMBL" id="ASQA01000004">
    <property type="protein sequence ID" value="ETT88346.1"/>
    <property type="molecule type" value="Genomic_DNA"/>
</dbReference>
<evidence type="ECO:0000256" key="1">
    <source>
        <dbReference type="ARBA" id="ARBA00022801"/>
    </source>
</evidence>
<feature type="transmembrane region" description="Helical" evidence="2">
    <location>
        <begin position="137"/>
        <end position="162"/>
    </location>
</feature>
<evidence type="ECO:0000313" key="4">
    <source>
        <dbReference type="EMBL" id="ETT88346.1"/>
    </source>
</evidence>
<feature type="transmembrane region" description="Helical" evidence="2">
    <location>
        <begin position="81"/>
        <end position="102"/>
    </location>
</feature>
<evidence type="ECO:0000256" key="2">
    <source>
        <dbReference type="SAM" id="Phobius"/>
    </source>
</evidence>
<dbReference type="Pfam" id="PF19732">
    <property type="entry name" value="SpoIIE_N"/>
    <property type="match status" value="1"/>
</dbReference>
<feature type="transmembrane region" description="Helical" evidence="2">
    <location>
        <begin position="28"/>
        <end position="61"/>
    </location>
</feature>
<evidence type="ECO:0000313" key="5">
    <source>
        <dbReference type="Proteomes" id="UP000019062"/>
    </source>
</evidence>
<evidence type="ECO:0000259" key="3">
    <source>
        <dbReference type="SMART" id="SM00331"/>
    </source>
</evidence>
<dbReference type="Gene3D" id="3.60.40.10">
    <property type="entry name" value="PPM-type phosphatase domain"/>
    <property type="match status" value="1"/>
</dbReference>
<dbReference type="PANTHER" id="PTHR43156:SF2">
    <property type="entry name" value="STAGE II SPORULATION PROTEIN E"/>
    <property type="match status" value="1"/>
</dbReference>
<dbReference type="Proteomes" id="UP000019062">
    <property type="component" value="Unassembled WGS sequence"/>
</dbReference>
<dbReference type="InterPro" id="IPR045768">
    <property type="entry name" value="SpoIIE_N"/>
</dbReference>
<feature type="transmembrane region" description="Helical" evidence="2">
    <location>
        <begin position="238"/>
        <end position="256"/>
    </location>
</feature>
<reference evidence="4 5" key="1">
    <citation type="journal article" date="2014" name="BMC Genomics">
        <title>Genomic comparison of sporeforming bacilli isolated from milk.</title>
        <authorList>
            <person name="Moreno Switt A.I."/>
            <person name="Andrus A.D."/>
            <person name="Ranieri M.L."/>
            <person name="Orsi R.H."/>
            <person name="Ivy R."/>
            <person name="den Bakker H.C."/>
            <person name="Martin N.H."/>
            <person name="Wiedmann M."/>
            <person name="Boor K.J."/>
        </authorList>
    </citation>
    <scope>NUCLEOTIDE SEQUENCE [LARGE SCALE GENOMIC DNA]</scope>
    <source>
        <strain evidence="4 5">FSL R5-213</strain>
    </source>
</reference>
<dbReference type="PANTHER" id="PTHR43156">
    <property type="entry name" value="STAGE II SPORULATION PROTEIN E-RELATED"/>
    <property type="match status" value="1"/>
</dbReference>
<organism evidence="4 5">
    <name type="scientific">Viridibacillus arenosi FSL R5-213</name>
    <dbReference type="NCBI Taxonomy" id="1227360"/>
    <lineage>
        <taxon>Bacteria</taxon>
        <taxon>Bacillati</taxon>
        <taxon>Bacillota</taxon>
        <taxon>Bacilli</taxon>
        <taxon>Bacillales</taxon>
        <taxon>Caryophanaceae</taxon>
        <taxon>Viridibacillus</taxon>
    </lineage>
</organism>
<dbReference type="InterPro" id="IPR001932">
    <property type="entry name" value="PPM-type_phosphatase-like_dom"/>
</dbReference>
<dbReference type="GO" id="GO:0016791">
    <property type="term" value="F:phosphatase activity"/>
    <property type="evidence" value="ECO:0007669"/>
    <property type="project" value="TreeGrafter"/>
</dbReference>
<feature type="transmembrane region" description="Helical" evidence="2">
    <location>
        <begin position="109"/>
        <end position="131"/>
    </location>
</feature>
<dbReference type="Pfam" id="PF07228">
    <property type="entry name" value="SpoIIE"/>
    <property type="match status" value="1"/>
</dbReference>
<dbReference type="InterPro" id="IPR052016">
    <property type="entry name" value="Bact_Sigma-Reg"/>
</dbReference>
<dbReference type="AlphaFoldDB" id="W4F893"/>
<keyword evidence="2" id="KW-0472">Membrane</keyword>
<dbReference type="SMART" id="SM00331">
    <property type="entry name" value="PP2C_SIG"/>
    <property type="match status" value="1"/>
</dbReference>
<protein>
    <submittedName>
        <fullName evidence="4">Stage II sporulation protein E</fullName>
    </submittedName>
</protein>
<dbReference type="InterPro" id="IPR036457">
    <property type="entry name" value="PPM-type-like_dom_sf"/>
</dbReference>
<name>W4F893_9BACL</name>
<keyword evidence="5" id="KW-1185">Reference proteome</keyword>
<dbReference type="SUPFAM" id="SSF81606">
    <property type="entry name" value="PP2C-like"/>
    <property type="match status" value="1"/>
</dbReference>
<sequence length="804" mass="91577">MKMWHEGIAQNQAIKNTWASVAKRKYRIWLSVLFLFCSFYLSQAVLFEATVPFFLPIAAIAFTRYPRWMSWTLVGGLCGSLTLGFGQTTIHILELLFLLLLLKTPFKRLPLPVIVGFSILTVQIVWQYISYNGHPPILVWLYIGYEGALAIFMTLFLGILFLPMHQLMTARWSFERLGAALIVGAVVLTAMDDVVLSFLSVSRIAMHLLILVSALVGGVTLATAVAVLTGMILSLSQLSFSGMMAVYAVTGLFAGVCKNAGRFWIATGGIMASVFFSLYDATLPLDYTFFMSIAFATLLFFIFPQKWVLYWQNQLYPNRDEVLLERQKWLTERLNTKLVDFHHFVDFMKELVHDRFGNVNKTVAEERQEQPLAVCQSCFKYDKCWSNSKSEMPDLTQRWLDASATANAATRLQLDEKIRYKCVKSAPFLSALEEKVSKKQLSGQFYHGRKMIALQLRDMCQHIDMVMNDMTGEAVSFQHKEDELSEELKLAGIEHFQVDILSNETGNRKIVCCLPEKKAMWETDQTLAERLVLPILQSVFNEPFEIARTAMKDSPYPHLQMTFQSSVRFHMSYDVYTSSKQNTIYSGDSHAVFPLHQGLTAVMLSDGMGHSKKAHQESRRLIRLMRECMHHQMAPETAMHTLHYVMSLKNDSDMYATMDFALVDLQVGTLWSWKAGSMATYLVRGERCIRLESKSEPVGFMTSFSVEADQVSLKAGDIIFMCTDGLFFENKSWEEQESKLIRHLQELENCPAEDMCASVLRAFRGQDVPNDDCTLVAIRIEHKISNWSLFKPSSAAISEQRMVR</sequence>
<keyword evidence="1" id="KW-0378">Hydrolase</keyword>